<dbReference type="Proteomes" id="UP000053593">
    <property type="component" value="Unassembled WGS sequence"/>
</dbReference>
<sequence>MQVQAVPSTPQNPKISAKKSVGTTTMGSVQVARDATYVELADNQAISETSANRREERDRSKGSGPIECSDSCIDWRVEEALEPIRVSSFWKAAVNFIEVIEGDEEPLEAIERSRPGIVGEVGEAKTHKSYLPKYLRGIGVRRGENVTYSRMAGFTEIDEPLPRPPPEEFNSIAWKTIQSNAHLFSVDTPIKHGELLALLMNHPNAPFVLSMITALHEGFWLWATTRLDPSFPTTWDNSWAPLPTDKEKNFVDEQCEKEIALGRHSPAFGPDLLPGMYSTPVIAVPKPRSEKLHLVAHQSAGLFCQNNMVDKSQTKGARMDNLRTFIPLLLAFSRANPGKELVLWKSDVANAF</sequence>
<feature type="compositionally biased region" description="Polar residues" evidence="1">
    <location>
        <begin position="1"/>
        <end position="14"/>
    </location>
</feature>
<feature type="region of interest" description="Disordered" evidence="1">
    <location>
        <begin position="48"/>
        <end position="68"/>
    </location>
</feature>
<evidence type="ECO:0000256" key="1">
    <source>
        <dbReference type="SAM" id="MobiDB-lite"/>
    </source>
</evidence>
<name>A0A0D0BYD9_9AGAR</name>
<keyword evidence="3" id="KW-1185">Reference proteome</keyword>
<protein>
    <submittedName>
        <fullName evidence="2">Uncharacterized protein</fullName>
    </submittedName>
</protein>
<dbReference type="AlphaFoldDB" id="A0A0D0BYD9"/>
<proteinExistence type="predicted"/>
<dbReference type="OrthoDB" id="3254233at2759"/>
<gene>
    <name evidence="2" type="ORF">GYMLUDRAFT_243974</name>
</gene>
<organism evidence="2 3">
    <name type="scientific">Collybiopsis luxurians FD-317 M1</name>
    <dbReference type="NCBI Taxonomy" id="944289"/>
    <lineage>
        <taxon>Eukaryota</taxon>
        <taxon>Fungi</taxon>
        <taxon>Dikarya</taxon>
        <taxon>Basidiomycota</taxon>
        <taxon>Agaricomycotina</taxon>
        <taxon>Agaricomycetes</taxon>
        <taxon>Agaricomycetidae</taxon>
        <taxon>Agaricales</taxon>
        <taxon>Marasmiineae</taxon>
        <taxon>Omphalotaceae</taxon>
        <taxon>Collybiopsis</taxon>
        <taxon>Collybiopsis luxurians</taxon>
    </lineage>
</organism>
<feature type="compositionally biased region" description="Basic and acidic residues" evidence="1">
    <location>
        <begin position="51"/>
        <end position="61"/>
    </location>
</feature>
<feature type="region of interest" description="Disordered" evidence="1">
    <location>
        <begin position="1"/>
        <end position="25"/>
    </location>
</feature>
<dbReference type="HOGENOM" id="CLU_067610_0_0_1"/>
<reference evidence="2 3" key="1">
    <citation type="submission" date="2014-04" db="EMBL/GenBank/DDBJ databases">
        <title>Evolutionary Origins and Diversification of the Mycorrhizal Mutualists.</title>
        <authorList>
            <consortium name="DOE Joint Genome Institute"/>
            <consortium name="Mycorrhizal Genomics Consortium"/>
            <person name="Kohler A."/>
            <person name="Kuo A."/>
            <person name="Nagy L.G."/>
            <person name="Floudas D."/>
            <person name="Copeland A."/>
            <person name="Barry K.W."/>
            <person name="Cichocki N."/>
            <person name="Veneault-Fourrey C."/>
            <person name="LaButti K."/>
            <person name="Lindquist E.A."/>
            <person name="Lipzen A."/>
            <person name="Lundell T."/>
            <person name="Morin E."/>
            <person name="Murat C."/>
            <person name="Riley R."/>
            <person name="Ohm R."/>
            <person name="Sun H."/>
            <person name="Tunlid A."/>
            <person name="Henrissat B."/>
            <person name="Grigoriev I.V."/>
            <person name="Hibbett D.S."/>
            <person name="Martin F."/>
        </authorList>
    </citation>
    <scope>NUCLEOTIDE SEQUENCE [LARGE SCALE GENOMIC DNA]</scope>
    <source>
        <strain evidence="2 3">FD-317 M1</strain>
    </source>
</reference>
<evidence type="ECO:0000313" key="2">
    <source>
        <dbReference type="EMBL" id="KIK60806.1"/>
    </source>
</evidence>
<dbReference type="EMBL" id="KN834773">
    <property type="protein sequence ID" value="KIK60806.1"/>
    <property type="molecule type" value="Genomic_DNA"/>
</dbReference>
<evidence type="ECO:0000313" key="3">
    <source>
        <dbReference type="Proteomes" id="UP000053593"/>
    </source>
</evidence>
<accession>A0A0D0BYD9</accession>